<dbReference type="Gene3D" id="3.90.1150.10">
    <property type="entry name" value="Aspartate Aminotransferase, domain 1"/>
    <property type="match status" value="1"/>
</dbReference>
<dbReference type="RefSeq" id="WP_381536224.1">
    <property type="nucleotide sequence ID" value="NZ_JBHUGI010000010.1"/>
</dbReference>
<keyword evidence="8" id="KW-1185">Reference proteome</keyword>
<comment type="similarity">
    <text evidence="5">Belongs to the class-II pyridoxal-phosphate-dependent aminotransferase family. MalY/PatB cystathionine beta-lyase subfamily.</text>
</comment>
<dbReference type="CDD" id="cd00609">
    <property type="entry name" value="AAT_like"/>
    <property type="match status" value="1"/>
</dbReference>
<dbReference type="EMBL" id="JBHUGI010000010">
    <property type="protein sequence ID" value="MFD1927569.1"/>
    <property type="molecule type" value="Genomic_DNA"/>
</dbReference>
<evidence type="ECO:0000259" key="6">
    <source>
        <dbReference type="Pfam" id="PF00155"/>
    </source>
</evidence>
<dbReference type="Gene3D" id="3.40.640.10">
    <property type="entry name" value="Type I PLP-dependent aspartate aminotransferase-like (Major domain)"/>
    <property type="match status" value="1"/>
</dbReference>
<dbReference type="PANTHER" id="PTHR43525:SF1">
    <property type="entry name" value="PROTEIN MALY"/>
    <property type="match status" value="1"/>
</dbReference>
<dbReference type="EC" id="4.4.1.13" evidence="2"/>
<evidence type="ECO:0000313" key="8">
    <source>
        <dbReference type="Proteomes" id="UP001597218"/>
    </source>
</evidence>
<sequence length="394" mass="44306">MKRFENVVDRRNTRSIKWGNMEAVFGIEDASDVLPMWIADMDFAAPEPVINAIKECLDHGVFGYSYICEECKDEVRNWLSERHGWTVENNWMLFHQGVVPAIASVIETFTTKDDAILITTPVYPPFFQIPERMERTIVECEMTETDNTYSINFVEFEKALQKNVKLFILCNPHNPGGIVWKEEELKQILELCAKYNVLILSDEIHADLVFPGKKHISLGALAGNDSDRVITCIAPTKTFNLAGVQASIMISTNTEVRAKLEQNSMAHGQMSLSPFAAAALKAAYKEGGPWLEKLLEVVSSNMDYCISEIMKSVPGVKINKPDGTYLLWIDYRGTGLTEDEVMDRLLNKGKLALEPGTKYGESGRGFLRMNVATPRLVVEDGVKRFIHALTDESL</sequence>
<evidence type="ECO:0000256" key="4">
    <source>
        <dbReference type="ARBA" id="ARBA00023239"/>
    </source>
</evidence>
<reference evidence="8" key="1">
    <citation type="journal article" date="2019" name="Int. J. Syst. Evol. Microbiol.">
        <title>The Global Catalogue of Microorganisms (GCM) 10K type strain sequencing project: providing services to taxonomists for standard genome sequencing and annotation.</title>
        <authorList>
            <consortium name="The Broad Institute Genomics Platform"/>
            <consortium name="The Broad Institute Genome Sequencing Center for Infectious Disease"/>
            <person name="Wu L."/>
            <person name="Ma J."/>
        </authorList>
    </citation>
    <scope>NUCLEOTIDE SEQUENCE [LARGE SCALE GENOMIC DNA]</scope>
    <source>
        <strain evidence="8">CGMCC 4.7177</strain>
    </source>
</reference>
<dbReference type="InterPro" id="IPR027619">
    <property type="entry name" value="C-S_lyase_PatB-like"/>
</dbReference>
<keyword evidence="4 7" id="KW-0456">Lyase</keyword>
<evidence type="ECO:0000313" key="7">
    <source>
        <dbReference type="EMBL" id="MFD1927569.1"/>
    </source>
</evidence>
<dbReference type="SUPFAM" id="SSF53383">
    <property type="entry name" value="PLP-dependent transferases"/>
    <property type="match status" value="1"/>
</dbReference>
<keyword evidence="3" id="KW-0663">Pyridoxal phosphate</keyword>
<proteinExistence type="inferred from homology"/>
<dbReference type="InterPro" id="IPR015424">
    <property type="entry name" value="PyrdxlP-dep_Trfase"/>
</dbReference>
<dbReference type="GO" id="GO:0047804">
    <property type="term" value="F:cysteine-S-conjugate beta-lyase activity"/>
    <property type="evidence" value="ECO:0007669"/>
    <property type="project" value="UniProtKB-EC"/>
</dbReference>
<accession>A0ABW4SGL6</accession>
<dbReference type="InterPro" id="IPR015421">
    <property type="entry name" value="PyrdxlP-dep_Trfase_major"/>
</dbReference>
<dbReference type="InterPro" id="IPR051798">
    <property type="entry name" value="Class-II_PLP-Dep_Aminotrans"/>
</dbReference>
<protein>
    <recommendedName>
        <fullName evidence="2">cysteine-S-conjugate beta-lyase</fullName>
        <ecNumber evidence="2">4.4.1.13</ecNumber>
    </recommendedName>
</protein>
<dbReference type="InterPro" id="IPR015422">
    <property type="entry name" value="PyrdxlP-dep_Trfase_small"/>
</dbReference>
<name>A0ABW4SGL6_9BACL</name>
<evidence type="ECO:0000256" key="3">
    <source>
        <dbReference type="ARBA" id="ARBA00022898"/>
    </source>
</evidence>
<dbReference type="NCBIfam" id="TIGR04350">
    <property type="entry name" value="C_S_lyase_PatB"/>
    <property type="match status" value="1"/>
</dbReference>
<dbReference type="InterPro" id="IPR004839">
    <property type="entry name" value="Aminotransferase_I/II_large"/>
</dbReference>
<gene>
    <name evidence="7" type="ORF">ACFSFY_05750</name>
</gene>
<evidence type="ECO:0000256" key="2">
    <source>
        <dbReference type="ARBA" id="ARBA00012224"/>
    </source>
</evidence>
<comment type="caution">
    <text evidence="7">The sequence shown here is derived from an EMBL/GenBank/DDBJ whole genome shotgun (WGS) entry which is preliminary data.</text>
</comment>
<organism evidence="7 8">
    <name type="scientific">Sporosarcina siberiensis</name>
    <dbReference type="NCBI Taxonomy" id="1365606"/>
    <lineage>
        <taxon>Bacteria</taxon>
        <taxon>Bacillati</taxon>
        <taxon>Bacillota</taxon>
        <taxon>Bacilli</taxon>
        <taxon>Bacillales</taxon>
        <taxon>Caryophanaceae</taxon>
        <taxon>Sporosarcina</taxon>
    </lineage>
</organism>
<dbReference type="Pfam" id="PF00155">
    <property type="entry name" value="Aminotran_1_2"/>
    <property type="match status" value="1"/>
</dbReference>
<evidence type="ECO:0000256" key="1">
    <source>
        <dbReference type="ARBA" id="ARBA00001933"/>
    </source>
</evidence>
<evidence type="ECO:0000256" key="5">
    <source>
        <dbReference type="ARBA" id="ARBA00037974"/>
    </source>
</evidence>
<comment type="cofactor">
    <cofactor evidence="1">
        <name>pyridoxal 5'-phosphate</name>
        <dbReference type="ChEBI" id="CHEBI:597326"/>
    </cofactor>
</comment>
<feature type="domain" description="Aminotransferase class I/classII large" evidence="6">
    <location>
        <begin position="40"/>
        <end position="374"/>
    </location>
</feature>
<dbReference type="Proteomes" id="UP001597218">
    <property type="component" value="Unassembled WGS sequence"/>
</dbReference>
<dbReference type="PANTHER" id="PTHR43525">
    <property type="entry name" value="PROTEIN MALY"/>
    <property type="match status" value="1"/>
</dbReference>